<feature type="chain" id="PRO_5043966041" evidence="1">
    <location>
        <begin position="18"/>
        <end position="94"/>
    </location>
</feature>
<feature type="signal peptide" evidence="1">
    <location>
        <begin position="1"/>
        <end position="17"/>
    </location>
</feature>
<organism evidence="2 3">
    <name type="scientific">Plakobranchus ocellatus</name>
    <dbReference type="NCBI Taxonomy" id="259542"/>
    <lineage>
        <taxon>Eukaryota</taxon>
        <taxon>Metazoa</taxon>
        <taxon>Spiralia</taxon>
        <taxon>Lophotrochozoa</taxon>
        <taxon>Mollusca</taxon>
        <taxon>Gastropoda</taxon>
        <taxon>Heterobranchia</taxon>
        <taxon>Euthyneura</taxon>
        <taxon>Panpulmonata</taxon>
        <taxon>Sacoglossa</taxon>
        <taxon>Placobranchoidea</taxon>
        <taxon>Plakobranchidae</taxon>
        <taxon>Plakobranchus</taxon>
    </lineage>
</organism>
<dbReference type="Gene3D" id="2.10.70.10">
    <property type="entry name" value="Complement Module, domain 1"/>
    <property type="match status" value="1"/>
</dbReference>
<evidence type="ECO:0000313" key="2">
    <source>
        <dbReference type="EMBL" id="GFN99722.1"/>
    </source>
</evidence>
<gene>
    <name evidence="2" type="ORF">PoB_002622800</name>
</gene>
<keyword evidence="1" id="KW-0732">Signal</keyword>
<sequence length="94" mass="10406">MRGLIFFLAGTFLAVSAEDIPTSCTHNGKVYGNMEPVDMDPCSSCLCRATDVGPGCKTQRIAPTLRQVADLVCTRTKEREYYKTRIVGHVNCYL</sequence>
<name>A0AAV3ZXV7_9GAST</name>
<dbReference type="Proteomes" id="UP000735302">
    <property type="component" value="Unassembled WGS sequence"/>
</dbReference>
<proteinExistence type="predicted"/>
<protein>
    <submittedName>
        <fullName evidence="2">Uncharacterized protein</fullName>
    </submittedName>
</protein>
<evidence type="ECO:0000256" key="1">
    <source>
        <dbReference type="SAM" id="SignalP"/>
    </source>
</evidence>
<dbReference type="EMBL" id="BLXT01003024">
    <property type="protein sequence ID" value="GFN99722.1"/>
    <property type="molecule type" value="Genomic_DNA"/>
</dbReference>
<accession>A0AAV3ZXV7</accession>
<evidence type="ECO:0000313" key="3">
    <source>
        <dbReference type="Proteomes" id="UP000735302"/>
    </source>
</evidence>
<keyword evidence="3" id="KW-1185">Reference proteome</keyword>
<dbReference type="AlphaFoldDB" id="A0AAV3ZXV7"/>
<comment type="caution">
    <text evidence="2">The sequence shown here is derived from an EMBL/GenBank/DDBJ whole genome shotgun (WGS) entry which is preliminary data.</text>
</comment>
<reference evidence="2 3" key="1">
    <citation type="journal article" date="2021" name="Elife">
        <title>Chloroplast acquisition without the gene transfer in kleptoplastic sea slugs, Plakobranchus ocellatus.</title>
        <authorList>
            <person name="Maeda T."/>
            <person name="Takahashi S."/>
            <person name="Yoshida T."/>
            <person name="Shimamura S."/>
            <person name="Takaki Y."/>
            <person name="Nagai Y."/>
            <person name="Toyoda A."/>
            <person name="Suzuki Y."/>
            <person name="Arimoto A."/>
            <person name="Ishii H."/>
            <person name="Satoh N."/>
            <person name="Nishiyama T."/>
            <person name="Hasebe M."/>
            <person name="Maruyama T."/>
            <person name="Minagawa J."/>
            <person name="Obokata J."/>
            <person name="Shigenobu S."/>
        </authorList>
    </citation>
    <scope>NUCLEOTIDE SEQUENCE [LARGE SCALE GENOMIC DNA]</scope>
</reference>